<keyword evidence="6 12" id="KW-0378">Hydrolase</keyword>
<reference evidence="15 16" key="1">
    <citation type="submission" date="2020-08" db="EMBL/GenBank/DDBJ databases">
        <title>Cohnella phylogeny.</title>
        <authorList>
            <person name="Dunlap C."/>
        </authorList>
    </citation>
    <scope>NUCLEOTIDE SEQUENCE [LARGE SCALE GENOMIC DNA]</scope>
    <source>
        <strain evidence="15 16">DSM 28246</strain>
    </source>
</reference>
<dbReference type="PANTHER" id="PTHR43782:SF3">
    <property type="entry name" value="ARGINASE"/>
    <property type="match status" value="1"/>
</dbReference>
<feature type="binding site" evidence="10">
    <location>
        <position position="240"/>
    </location>
    <ligand>
        <name>Mn(2+)</name>
        <dbReference type="ChEBI" id="CHEBI:29035"/>
        <label>1</label>
    </ligand>
</feature>
<dbReference type="GO" id="GO:0004053">
    <property type="term" value="F:arginase activity"/>
    <property type="evidence" value="ECO:0007669"/>
    <property type="project" value="UniProtKB-UniRule"/>
</dbReference>
<dbReference type="FunFam" id="3.40.800.10:FF:000012">
    <property type="entry name" value="Arginase"/>
    <property type="match status" value="1"/>
</dbReference>
<comment type="cofactor">
    <cofactor evidence="10 13">
        <name>Mn(2+)</name>
        <dbReference type="ChEBI" id="CHEBI:29035"/>
    </cofactor>
    <text evidence="10 13">Binds 2 manganese ions per subunit.</text>
</comment>
<dbReference type="Gene3D" id="3.40.800.10">
    <property type="entry name" value="Ureohydrolase domain"/>
    <property type="match status" value="1"/>
</dbReference>
<dbReference type="CDD" id="cd09989">
    <property type="entry name" value="Arginase"/>
    <property type="match status" value="1"/>
</dbReference>
<evidence type="ECO:0000256" key="9">
    <source>
        <dbReference type="NCBIfam" id="TIGR01229"/>
    </source>
</evidence>
<feature type="binding site" evidence="10">
    <location>
        <position position="111"/>
    </location>
    <ligand>
        <name>Mn(2+)</name>
        <dbReference type="ChEBI" id="CHEBI:29035"/>
        <label>1</label>
    </ligand>
</feature>
<dbReference type="NCBIfam" id="TIGR01229">
    <property type="entry name" value="rocF_arginase"/>
    <property type="match status" value="1"/>
</dbReference>
<evidence type="ECO:0000313" key="16">
    <source>
        <dbReference type="Proteomes" id="UP000547209"/>
    </source>
</evidence>
<keyword evidence="4 13" id="KW-0056">Arginine metabolism</keyword>
<feature type="binding site" evidence="10">
    <location>
        <position position="134"/>
    </location>
    <ligand>
        <name>Mn(2+)</name>
        <dbReference type="ChEBI" id="CHEBI:29035"/>
        <label>1</label>
    </ligand>
</feature>
<feature type="binding site" evidence="10">
    <location>
        <position position="136"/>
    </location>
    <ligand>
        <name>Mn(2+)</name>
        <dbReference type="ChEBI" id="CHEBI:29035"/>
        <label>1</label>
    </ligand>
</feature>
<evidence type="ECO:0000256" key="10">
    <source>
        <dbReference type="PIRSR" id="PIRSR036979-1"/>
    </source>
</evidence>
<organism evidence="15 16">
    <name type="scientific">Cohnella nanjingensis</name>
    <dbReference type="NCBI Taxonomy" id="1387779"/>
    <lineage>
        <taxon>Bacteria</taxon>
        <taxon>Bacillati</taxon>
        <taxon>Bacillota</taxon>
        <taxon>Bacilli</taxon>
        <taxon>Bacillales</taxon>
        <taxon>Paenibacillaceae</taxon>
        <taxon>Cohnella</taxon>
    </lineage>
</organism>
<evidence type="ECO:0000256" key="8">
    <source>
        <dbReference type="ARBA" id="ARBA00047391"/>
    </source>
</evidence>
<dbReference type="InterPro" id="IPR014033">
    <property type="entry name" value="Arginase"/>
</dbReference>
<dbReference type="PROSITE" id="PS51409">
    <property type="entry name" value="ARGINASE_2"/>
    <property type="match status" value="1"/>
</dbReference>
<evidence type="ECO:0000313" key="15">
    <source>
        <dbReference type="EMBL" id="MBB6669743.1"/>
    </source>
</evidence>
<comment type="pathway">
    <text evidence="1">Nitrogen metabolism; urea cycle; L-ornithine and urea from L-arginine: step 1/1.</text>
</comment>
<dbReference type="PANTHER" id="PTHR43782">
    <property type="entry name" value="ARGINASE"/>
    <property type="match status" value="1"/>
</dbReference>
<dbReference type="EC" id="3.5.3.1" evidence="2 9"/>
<dbReference type="Pfam" id="PF00491">
    <property type="entry name" value="Arginase"/>
    <property type="match status" value="1"/>
</dbReference>
<evidence type="ECO:0000256" key="6">
    <source>
        <dbReference type="ARBA" id="ARBA00022801"/>
    </source>
</evidence>
<feature type="binding site" evidence="10">
    <location>
        <position position="238"/>
    </location>
    <ligand>
        <name>Mn(2+)</name>
        <dbReference type="ChEBI" id="CHEBI:29035"/>
        <label>1</label>
    </ligand>
</feature>
<evidence type="ECO:0000256" key="13">
    <source>
        <dbReference type="RuleBase" id="RU361159"/>
    </source>
</evidence>
<dbReference type="EMBL" id="JACJVP010000004">
    <property type="protein sequence ID" value="MBB6669743.1"/>
    <property type="molecule type" value="Genomic_DNA"/>
</dbReference>
<feature type="binding site" evidence="10">
    <location>
        <position position="138"/>
    </location>
    <ligand>
        <name>Mn(2+)</name>
        <dbReference type="ChEBI" id="CHEBI:29035"/>
        <label>1</label>
    </ligand>
</feature>
<keyword evidence="7 10" id="KW-0464">Manganese</keyword>
<comment type="caution">
    <text evidence="15">The sequence shown here is derived from an EMBL/GenBank/DDBJ whole genome shotgun (WGS) entry which is preliminary data.</text>
</comment>
<sequence length="311" mass="32080">MAKRKIVDILPVAFDLGASRRGAAGGPQAMLQAGLAAKLRQLRLPYRIQEELNAGPAAAEQAADPALAQRPRGRPPMKHLAAAVAVNEALAARVSAAAAAGRWPLILGGDHSIAIGTIAGLASHYRRLGMLWIDAHSDMNTDLTTPSGNIHGMSLAASIGLGASPLTAIGGRIGKIRPERVALVGARSLDPEEKRLIRALGVSCFTMHDIDKRGIASVMEEAVQIVGADTDGVHVSFDIDSLDPRDAPGTGTPVGGGLSSREAFLALELIAEAGVATSAEFVEVNPEADPSGCTAELAVSLIGSLLGDRIL</sequence>
<evidence type="ECO:0000256" key="11">
    <source>
        <dbReference type="PROSITE-ProRule" id="PRU00742"/>
    </source>
</evidence>
<evidence type="ECO:0000256" key="14">
    <source>
        <dbReference type="SAM" id="MobiDB-lite"/>
    </source>
</evidence>
<dbReference type="InterPro" id="IPR006035">
    <property type="entry name" value="Ureohydrolase"/>
</dbReference>
<evidence type="ECO:0000256" key="7">
    <source>
        <dbReference type="ARBA" id="ARBA00023211"/>
    </source>
</evidence>
<dbReference type="UniPathway" id="UPA00158">
    <property type="reaction ID" value="UER00270"/>
</dbReference>
<evidence type="ECO:0000256" key="12">
    <source>
        <dbReference type="RuleBase" id="RU003684"/>
    </source>
</evidence>
<feature type="compositionally biased region" description="Low complexity" evidence="14">
    <location>
        <begin position="55"/>
        <end position="69"/>
    </location>
</feature>
<dbReference type="SUPFAM" id="SSF52768">
    <property type="entry name" value="Arginase/deacetylase"/>
    <property type="match status" value="1"/>
</dbReference>
<dbReference type="Proteomes" id="UP000547209">
    <property type="component" value="Unassembled WGS sequence"/>
</dbReference>
<gene>
    <name evidence="15" type="primary">rocF</name>
    <name evidence="15" type="ORF">H7C19_03475</name>
</gene>
<dbReference type="GO" id="GO:0030145">
    <property type="term" value="F:manganese ion binding"/>
    <property type="evidence" value="ECO:0007669"/>
    <property type="project" value="TreeGrafter"/>
</dbReference>
<dbReference type="AlphaFoldDB" id="A0A7X0VDZ7"/>
<comment type="catalytic activity">
    <reaction evidence="8 13">
        <text>L-arginine + H2O = urea + L-ornithine</text>
        <dbReference type="Rhea" id="RHEA:20569"/>
        <dbReference type="ChEBI" id="CHEBI:15377"/>
        <dbReference type="ChEBI" id="CHEBI:16199"/>
        <dbReference type="ChEBI" id="CHEBI:32682"/>
        <dbReference type="ChEBI" id="CHEBI:46911"/>
        <dbReference type="EC" id="3.5.3.1"/>
    </reaction>
</comment>
<feature type="region of interest" description="Disordered" evidence="14">
    <location>
        <begin position="55"/>
        <end position="74"/>
    </location>
</feature>
<comment type="similarity">
    <text evidence="11 12">Belongs to the arginase family.</text>
</comment>
<name>A0A7X0VDZ7_9BACL</name>
<dbReference type="GO" id="GO:0005737">
    <property type="term" value="C:cytoplasm"/>
    <property type="evidence" value="ECO:0007669"/>
    <property type="project" value="TreeGrafter"/>
</dbReference>
<evidence type="ECO:0000256" key="2">
    <source>
        <dbReference type="ARBA" id="ARBA00012168"/>
    </source>
</evidence>
<dbReference type="InterPro" id="IPR023696">
    <property type="entry name" value="Ureohydrolase_dom_sf"/>
</dbReference>
<dbReference type="PRINTS" id="PR00116">
    <property type="entry name" value="ARGINASE"/>
</dbReference>
<dbReference type="GO" id="GO:0006525">
    <property type="term" value="P:arginine metabolic process"/>
    <property type="evidence" value="ECO:0007669"/>
    <property type="project" value="UniProtKB-KW"/>
</dbReference>
<evidence type="ECO:0000256" key="1">
    <source>
        <dbReference type="ARBA" id="ARBA00005098"/>
    </source>
</evidence>
<dbReference type="GO" id="GO:0000050">
    <property type="term" value="P:urea cycle"/>
    <property type="evidence" value="ECO:0007669"/>
    <property type="project" value="UniProtKB-UniPathway"/>
</dbReference>
<dbReference type="InterPro" id="IPR020855">
    <property type="entry name" value="Ureohydrolase_Mn_BS"/>
</dbReference>
<evidence type="ECO:0000256" key="4">
    <source>
        <dbReference type="ARBA" id="ARBA00022503"/>
    </source>
</evidence>
<dbReference type="RefSeq" id="WP_185141185.1">
    <property type="nucleotide sequence ID" value="NZ_JACJVP010000004.1"/>
</dbReference>
<accession>A0A7X0VDZ7</accession>
<protein>
    <recommendedName>
        <fullName evidence="3 9">Arginase</fullName>
        <ecNumber evidence="2 9">3.5.3.1</ecNumber>
    </recommendedName>
</protein>
<dbReference type="PROSITE" id="PS01053">
    <property type="entry name" value="ARGINASE_1"/>
    <property type="match status" value="1"/>
</dbReference>
<evidence type="ECO:0000256" key="5">
    <source>
        <dbReference type="ARBA" id="ARBA00022723"/>
    </source>
</evidence>
<keyword evidence="5 10" id="KW-0479">Metal-binding</keyword>
<evidence type="ECO:0000256" key="3">
    <source>
        <dbReference type="ARBA" id="ARBA00018123"/>
    </source>
</evidence>
<proteinExistence type="inferred from homology"/>
<keyword evidence="16" id="KW-1185">Reference proteome</keyword>